<organism evidence="2 3">
    <name type="scientific">Nocardia arthritidis</name>
    <dbReference type="NCBI Taxonomy" id="228602"/>
    <lineage>
        <taxon>Bacteria</taxon>
        <taxon>Bacillati</taxon>
        <taxon>Actinomycetota</taxon>
        <taxon>Actinomycetes</taxon>
        <taxon>Mycobacteriales</taxon>
        <taxon>Nocardiaceae</taxon>
        <taxon>Nocardia</taxon>
    </lineage>
</organism>
<evidence type="ECO:0000256" key="1">
    <source>
        <dbReference type="SAM" id="MobiDB-lite"/>
    </source>
</evidence>
<keyword evidence="3" id="KW-1185">Reference proteome</keyword>
<protein>
    <submittedName>
        <fullName evidence="2">Uncharacterized protein</fullName>
    </submittedName>
</protein>
<reference evidence="2 3" key="1">
    <citation type="journal article" date="2019" name="ACS Chem. Biol.">
        <title>Identification and Mobilization of a Cryptic Antibiotic Biosynthesis Gene Locus from a Human-Pathogenic Nocardia Isolate.</title>
        <authorList>
            <person name="Herisse M."/>
            <person name="Ishida K."/>
            <person name="Porter J.L."/>
            <person name="Howden B."/>
            <person name="Hertweck C."/>
            <person name="Stinear T.P."/>
            <person name="Pidot S.J."/>
        </authorList>
    </citation>
    <scope>NUCLEOTIDE SEQUENCE [LARGE SCALE GENOMIC DNA]</scope>
    <source>
        <strain evidence="2 3">AUSMDU00012717</strain>
    </source>
</reference>
<name>A0A6G9Y8S6_9NOCA</name>
<evidence type="ECO:0000313" key="2">
    <source>
        <dbReference type="EMBL" id="QIS09622.1"/>
    </source>
</evidence>
<evidence type="ECO:0000313" key="3">
    <source>
        <dbReference type="Proteomes" id="UP000503540"/>
    </source>
</evidence>
<dbReference type="AlphaFoldDB" id="A0A6G9Y8S6"/>
<gene>
    <name evidence="2" type="ORF">F5544_08600</name>
</gene>
<sequence length="72" mass="7617">MVGQPRTPEQLPPAPRGPTTDLLTTHPTTCDALAILLGHEPTWSQPTPTTSNPLLTTYPTTAEALTISLGLN</sequence>
<dbReference type="KEGG" id="nah:F5544_08600"/>
<accession>A0A6G9Y8S6</accession>
<dbReference type="EMBL" id="CP046172">
    <property type="protein sequence ID" value="QIS09622.1"/>
    <property type="molecule type" value="Genomic_DNA"/>
</dbReference>
<dbReference type="Proteomes" id="UP000503540">
    <property type="component" value="Chromosome"/>
</dbReference>
<feature type="region of interest" description="Disordered" evidence="1">
    <location>
        <begin position="1"/>
        <end position="25"/>
    </location>
</feature>
<proteinExistence type="predicted"/>